<feature type="non-terminal residue" evidence="1">
    <location>
        <position position="1"/>
    </location>
</feature>
<evidence type="ECO:0000313" key="1">
    <source>
        <dbReference type="EMBL" id="KAG6955623.1"/>
    </source>
</evidence>
<protein>
    <submittedName>
        <fullName evidence="1">Uncharacterized protein</fullName>
    </submittedName>
</protein>
<dbReference type="Proteomes" id="UP000688947">
    <property type="component" value="Unassembled WGS sequence"/>
</dbReference>
<dbReference type="AlphaFoldDB" id="A0A8T1UA34"/>
<dbReference type="EMBL" id="JAENGZ010000661">
    <property type="protein sequence ID" value="KAG6955623.1"/>
    <property type="molecule type" value="Genomic_DNA"/>
</dbReference>
<sequence length="158" mass="18225">KYKPGRGFVDRIKTAHYSVRLIEGIEGLSREDSTALVSTTRSLLHDAFHKRFFSRYTDRQEIIKCSFVLEMQLFLHRNFTSFDGFLKRIVYLCNTHDNGAVTAAGERHFVKIKKIIYNNVRAVMLSVVTMQETRTSASQGEKLILVHGCMTFHTTTEF</sequence>
<accession>A0A8T1UA34</accession>
<name>A0A8T1UA34_9STRA</name>
<proteinExistence type="predicted"/>
<dbReference type="OrthoDB" id="123153at2759"/>
<gene>
    <name evidence="1" type="ORF">JG687_00011089</name>
</gene>
<reference evidence="1" key="1">
    <citation type="submission" date="2021-01" db="EMBL/GenBank/DDBJ databases">
        <title>Phytophthora aleatoria, a newly-described species from Pinus radiata is distinct from Phytophthora cactorum isolates based on comparative genomics.</title>
        <authorList>
            <person name="Mcdougal R."/>
            <person name="Panda P."/>
            <person name="Williams N."/>
            <person name="Studholme D.J."/>
        </authorList>
    </citation>
    <scope>NUCLEOTIDE SEQUENCE</scope>
    <source>
        <strain evidence="1">NZFS 3830</strain>
    </source>
</reference>
<comment type="caution">
    <text evidence="1">The sequence shown here is derived from an EMBL/GenBank/DDBJ whole genome shotgun (WGS) entry which is preliminary data.</text>
</comment>
<evidence type="ECO:0000313" key="2">
    <source>
        <dbReference type="Proteomes" id="UP000688947"/>
    </source>
</evidence>
<organism evidence="1 2">
    <name type="scientific">Phytophthora cactorum</name>
    <dbReference type="NCBI Taxonomy" id="29920"/>
    <lineage>
        <taxon>Eukaryota</taxon>
        <taxon>Sar</taxon>
        <taxon>Stramenopiles</taxon>
        <taxon>Oomycota</taxon>
        <taxon>Peronosporomycetes</taxon>
        <taxon>Peronosporales</taxon>
        <taxon>Peronosporaceae</taxon>
        <taxon>Phytophthora</taxon>
    </lineage>
</organism>